<name>A0A151B072_9FIRM</name>
<dbReference type="AlphaFoldDB" id="A0A151B072"/>
<reference evidence="1 2" key="1">
    <citation type="submission" date="2016-02" db="EMBL/GenBank/DDBJ databases">
        <title>Genome sequence of Moorella mulderi DSM 14980.</title>
        <authorList>
            <person name="Poehlein A."/>
            <person name="Daniel R."/>
        </authorList>
    </citation>
    <scope>NUCLEOTIDE SEQUENCE [LARGE SCALE GENOMIC DNA]</scope>
    <source>
        <strain evidence="1 2">DSM 14980</strain>
    </source>
</reference>
<proteinExistence type="predicted"/>
<evidence type="ECO:0008006" key="3">
    <source>
        <dbReference type="Google" id="ProtNLM"/>
    </source>
</evidence>
<dbReference type="Proteomes" id="UP000075670">
    <property type="component" value="Unassembled WGS sequence"/>
</dbReference>
<keyword evidence="2" id="KW-1185">Reference proteome</keyword>
<evidence type="ECO:0000313" key="2">
    <source>
        <dbReference type="Proteomes" id="UP000075670"/>
    </source>
</evidence>
<dbReference type="InterPro" id="IPR012337">
    <property type="entry name" value="RNaseH-like_sf"/>
</dbReference>
<organism evidence="1 2">
    <name type="scientific">Moorella mulderi DSM 14980</name>
    <dbReference type="NCBI Taxonomy" id="1122241"/>
    <lineage>
        <taxon>Bacteria</taxon>
        <taxon>Bacillati</taxon>
        <taxon>Bacillota</taxon>
        <taxon>Clostridia</taxon>
        <taxon>Neomoorellales</taxon>
        <taxon>Neomoorellaceae</taxon>
        <taxon>Neomoorella</taxon>
    </lineage>
</organism>
<evidence type="ECO:0000313" key="1">
    <source>
        <dbReference type="EMBL" id="KYH33182.1"/>
    </source>
</evidence>
<sequence>MRWDIEVYFKMCKSFLGLAKEFQVRDYDAMVAHTTLVCVRYILLSIENRRKQG</sequence>
<comment type="caution">
    <text evidence="1">The sequence shown here is derived from an EMBL/GenBank/DDBJ whole genome shotgun (WGS) entry which is preliminary data.</text>
</comment>
<gene>
    <name evidence="1" type="ORF">MOMUL_09620</name>
</gene>
<dbReference type="SUPFAM" id="SSF53098">
    <property type="entry name" value="Ribonuclease H-like"/>
    <property type="match status" value="1"/>
</dbReference>
<accession>A0A151B072</accession>
<dbReference type="EMBL" id="LTBC01000002">
    <property type="protein sequence ID" value="KYH33182.1"/>
    <property type="molecule type" value="Genomic_DNA"/>
</dbReference>
<dbReference type="PATRIC" id="fig|1122241.3.peg.1011"/>
<protein>
    <recommendedName>
        <fullName evidence="3">Transposase IS4-like domain-containing protein</fullName>
    </recommendedName>
</protein>